<dbReference type="EMBL" id="JALJOR010000012">
    <property type="protein sequence ID" value="KAK9807704.1"/>
    <property type="molecule type" value="Genomic_DNA"/>
</dbReference>
<dbReference type="Gene3D" id="2.120.10.80">
    <property type="entry name" value="Kelch-type beta propeller"/>
    <property type="match status" value="1"/>
</dbReference>
<protein>
    <submittedName>
        <fullName evidence="4">Uncharacterized protein</fullName>
    </submittedName>
</protein>
<dbReference type="InterPro" id="IPR011043">
    <property type="entry name" value="Gal_Oxase/kelch_b-propeller"/>
</dbReference>
<feature type="region of interest" description="Disordered" evidence="3">
    <location>
        <begin position="266"/>
        <end position="311"/>
    </location>
</feature>
<keyword evidence="1" id="KW-0880">Kelch repeat</keyword>
<organism evidence="4 5">
    <name type="scientific">[Myrmecia] bisecta</name>
    <dbReference type="NCBI Taxonomy" id="41462"/>
    <lineage>
        <taxon>Eukaryota</taxon>
        <taxon>Viridiplantae</taxon>
        <taxon>Chlorophyta</taxon>
        <taxon>core chlorophytes</taxon>
        <taxon>Trebouxiophyceae</taxon>
        <taxon>Trebouxiales</taxon>
        <taxon>Trebouxiaceae</taxon>
        <taxon>Myrmecia</taxon>
    </lineage>
</organism>
<dbReference type="PANTHER" id="PTHR46093">
    <property type="entry name" value="ACYL-COA-BINDING DOMAIN-CONTAINING PROTEIN 5"/>
    <property type="match status" value="1"/>
</dbReference>
<evidence type="ECO:0000256" key="2">
    <source>
        <dbReference type="ARBA" id="ARBA00022737"/>
    </source>
</evidence>
<reference evidence="4 5" key="1">
    <citation type="journal article" date="2024" name="Nat. Commun.">
        <title>Phylogenomics reveals the evolutionary origins of lichenization in chlorophyte algae.</title>
        <authorList>
            <person name="Puginier C."/>
            <person name="Libourel C."/>
            <person name="Otte J."/>
            <person name="Skaloud P."/>
            <person name="Haon M."/>
            <person name="Grisel S."/>
            <person name="Petersen M."/>
            <person name="Berrin J.G."/>
            <person name="Delaux P.M."/>
            <person name="Dal Grande F."/>
            <person name="Keller J."/>
        </authorList>
    </citation>
    <scope>NUCLEOTIDE SEQUENCE [LARGE SCALE GENOMIC DNA]</scope>
    <source>
        <strain evidence="4 5">SAG 2043</strain>
    </source>
</reference>
<dbReference type="Pfam" id="PF24681">
    <property type="entry name" value="Kelch_KLHDC2_KLHL20_DRC7"/>
    <property type="match status" value="2"/>
</dbReference>
<dbReference type="AlphaFoldDB" id="A0AAW1PIM3"/>
<evidence type="ECO:0000313" key="5">
    <source>
        <dbReference type="Proteomes" id="UP001489004"/>
    </source>
</evidence>
<dbReference type="PANTHER" id="PTHR46093:SF18">
    <property type="entry name" value="FIBRONECTIN TYPE-III DOMAIN-CONTAINING PROTEIN"/>
    <property type="match status" value="1"/>
</dbReference>
<sequence>MASAQLEWQEVATDPSERPTLPRSGHSAAPLPAGHAEDTIIIGGYTETADKQREACIEAWTFLLAEKRWCAVSYAAGPVPRVRLAAQAVVVGNHLWLIGGWDPGHNKDGGAFLDDIWRLDLQDYSWQQVKPEGEALPAISRFQAAAVSQKIYIHTHRSIDDILVLDVASPDAPMLAKVGVTGEAGTPPSRGLHTLTAVGGKLYLFAGAPQRGGMLADLWVLDLASMQWRQLRPEGAQPHVRCSQTAAAVGDQIYYHGGSYYREDGSGLQPLDDNFGTAAEGGAAEEQEEEAATPPRRRLQPAEGVTDDSPAELLTCDYSGLEDHIPVSER</sequence>
<gene>
    <name evidence="4" type="ORF">WJX72_006635</name>
</gene>
<feature type="region of interest" description="Disordered" evidence="3">
    <location>
        <begin position="1"/>
        <end position="32"/>
    </location>
</feature>
<comment type="caution">
    <text evidence="4">The sequence shown here is derived from an EMBL/GenBank/DDBJ whole genome shotgun (WGS) entry which is preliminary data.</text>
</comment>
<evidence type="ECO:0000313" key="4">
    <source>
        <dbReference type="EMBL" id="KAK9807704.1"/>
    </source>
</evidence>
<dbReference type="SUPFAM" id="SSF50965">
    <property type="entry name" value="Galactose oxidase, central domain"/>
    <property type="match status" value="1"/>
</dbReference>
<dbReference type="InterPro" id="IPR015915">
    <property type="entry name" value="Kelch-typ_b-propeller"/>
</dbReference>
<accession>A0AAW1PIM3</accession>
<dbReference type="Proteomes" id="UP001489004">
    <property type="component" value="Unassembled WGS sequence"/>
</dbReference>
<keyword evidence="2" id="KW-0677">Repeat</keyword>
<evidence type="ECO:0000256" key="1">
    <source>
        <dbReference type="ARBA" id="ARBA00022441"/>
    </source>
</evidence>
<name>A0AAW1PIM3_9CHLO</name>
<keyword evidence="5" id="KW-1185">Reference proteome</keyword>
<evidence type="ECO:0000256" key="3">
    <source>
        <dbReference type="SAM" id="MobiDB-lite"/>
    </source>
</evidence>
<proteinExistence type="predicted"/>